<dbReference type="InParanoid" id="D8QEL2"/>
<dbReference type="InterPro" id="IPR036282">
    <property type="entry name" value="Glutathione-S-Trfase_C_sf"/>
</dbReference>
<dbReference type="SUPFAM" id="SSF52833">
    <property type="entry name" value="Thioredoxin-like"/>
    <property type="match status" value="1"/>
</dbReference>
<organism evidence="4">
    <name type="scientific">Schizophyllum commune (strain H4-8 / FGSC 9210)</name>
    <name type="common">Split gill fungus</name>
    <dbReference type="NCBI Taxonomy" id="578458"/>
    <lineage>
        <taxon>Eukaryota</taxon>
        <taxon>Fungi</taxon>
        <taxon>Dikarya</taxon>
        <taxon>Basidiomycota</taxon>
        <taxon>Agaricomycotina</taxon>
        <taxon>Agaricomycetes</taxon>
        <taxon>Agaricomycetidae</taxon>
        <taxon>Agaricales</taxon>
        <taxon>Schizophyllaceae</taxon>
        <taxon>Schizophyllum</taxon>
    </lineage>
</organism>
<feature type="region of interest" description="Disordered" evidence="1">
    <location>
        <begin position="64"/>
        <end position="92"/>
    </location>
</feature>
<gene>
    <name evidence="3" type="ORF">SCHCODRAFT_112296</name>
</gene>
<feature type="non-terminal residue" evidence="3">
    <location>
        <position position="259"/>
    </location>
</feature>
<dbReference type="InterPro" id="IPR004045">
    <property type="entry name" value="Glutathione_S-Trfase_N"/>
</dbReference>
<dbReference type="STRING" id="578458.D8QEL2"/>
<evidence type="ECO:0000313" key="3">
    <source>
        <dbReference type="EMBL" id="EFI94189.1"/>
    </source>
</evidence>
<dbReference type="VEuPathDB" id="FungiDB:SCHCODRAFT_02636130"/>
<dbReference type="OMA" id="YPEDHAK"/>
<evidence type="ECO:0000259" key="2">
    <source>
        <dbReference type="PROSITE" id="PS50404"/>
    </source>
</evidence>
<dbReference type="EMBL" id="GL377310">
    <property type="protein sequence ID" value="EFI94189.1"/>
    <property type="molecule type" value="Genomic_DNA"/>
</dbReference>
<dbReference type="HOGENOM" id="CLU_066075_0_0_1"/>
<dbReference type="AlphaFoldDB" id="D8QEL2"/>
<accession>D8QEL2</accession>
<sequence length="259" mass="29067">MVGQITLYASKMCPYAHRAEMALLETGLPYKRCEINLRAKPEWYTQVSAGGQVRAPLPLHIPVPLNSPRPTRSQVPALTYGGPDVPPDQPSPESTKLIESMVLVEFANDLARAHPLLPTDPILRARARFFVEALSSRVTPQWYATVLRGEPFDKLFEGIEYLGSLVRGKYAVGEEYSIADVAATPILARLEVCLRDGLGNFKEGAPGEKAYEALMTEERFARWREYFSNLKARESFKKSFDEAAFKQAYALRVADFRKP</sequence>
<dbReference type="Gene3D" id="3.40.30.10">
    <property type="entry name" value="Glutaredoxin"/>
    <property type="match status" value="1"/>
</dbReference>
<dbReference type="Gene3D" id="1.20.1050.10">
    <property type="match status" value="1"/>
</dbReference>
<dbReference type="InterPro" id="IPR050983">
    <property type="entry name" value="GST_Omega/HSP26"/>
</dbReference>
<evidence type="ECO:0000313" key="4">
    <source>
        <dbReference type="Proteomes" id="UP000007431"/>
    </source>
</evidence>
<dbReference type="PANTHER" id="PTHR43968">
    <property type="match status" value="1"/>
</dbReference>
<dbReference type="SUPFAM" id="SSF47616">
    <property type="entry name" value="GST C-terminal domain-like"/>
    <property type="match status" value="1"/>
</dbReference>
<protein>
    <recommendedName>
        <fullName evidence="2">GST N-terminal domain-containing protein</fullName>
    </recommendedName>
</protein>
<dbReference type="PROSITE" id="PS50404">
    <property type="entry name" value="GST_NTER"/>
    <property type="match status" value="1"/>
</dbReference>
<proteinExistence type="predicted"/>
<name>D8QEL2_SCHCM</name>
<evidence type="ECO:0000256" key="1">
    <source>
        <dbReference type="SAM" id="MobiDB-lite"/>
    </source>
</evidence>
<reference evidence="3 4" key="1">
    <citation type="journal article" date="2010" name="Nat. Biotechnol.">
        <title>Genome sequence of the model mushroom Schizophyllum commune.</title>
        <authorList>
            <person name="Ohm R.A."/>
            <person name="de Jong J.F."/>
            <person name="Lugones L.G."/>
            <person name="Aerts A."/>
            <person name="Kothe E."/>
            <person name="Stajich J.E."/>
            <person name="de Vries R.P."/>
            <person name="Record E."/>
            <person name="Levasseur A."/>
            <person name="Baker S.E."/>
            <person name="Bartholomew K.A."/>
            <person name="Coutinho P.M."/>
            <person name="Erdmann S."/>
            <person name="Fowler T.J."/>
            <person name="Gathman A.C."/>
            <person name="Lombard V."/>
            <person name="Henrissat B."/>
            <person name="Knabe N."/>
            <person name="Kuees U."/>
            <person name="Lilly W.W."/>
            <person name="Lindquist E."/>
            <person name="Lucas S."/>
            <person name="Magnuson J.K."/>
            <person name="Piumi F."/>
            <person name="Raudaskoski M."/>
            <person name="Salamov A."/>
            <person name="Schmutz J."/>
            <person name="Schwarze F.W.M.R."/>
            <person name="vanKuyk P.A."/>
            <person name="Horton J.S."/>
            <person name="Grigoriev I.V."/>
            <person name="Woesten H.A.B."/>
        </authorList>
    </citation>
    <scope>NUCLEOTIDE SEQUENCE [LARGE SCALE GENOMIC DNA]</scope>
    <source>
        <strain evidence="4">H4-8 / FGSC 9210</strain>
    </source>
</reference>
<dbReference type="Pfam" id="PF13409">
    <property type="entry name" value="GST_N_2"/>
    <property type="match status" value="1"/>
</dbReference>
<dbReference type="InterPro" id="IPR036249">
    <property type="entry name" value="Thioredoxin-like_sf"/>
</dbReference>
<feature type="domain" description="GST N-terminal" evidence="2">
    <location>
        <begin position="3"/>
        <end position="115"/>
    </location>
</feature>
<keyword evidence="4" id="KW-1185">Reference proteome</keyword>
<dbReference type="GO" id="GO:0005737">
    <property type="term" value="C:cytoplasm"/>
    <property type="evidence" value="ECO:0007669"/>
    <property type="project" value="TreeGrafter"/>
</dbReference>
<dbReference type="eggNOG" id="KOG0406">
    <property type="taxonomic scope" value="Eukaryota"/>
</dbReference>
<dbReference type="Proteomes" id="UP000007431">
    <property type="component" value="Unassembled WGS sequence"/>
</dbReference>
<dbReference type="CDD" id="cd00570">
    <property type="entry name" value="GST_N_family"/>
    <property type="match status" value="1"/>
</dbReference>
<dbReference type="PANTHER" id="PTHR43968:SF6">
    <property type="entry name" value="GLUTATHIONE S-TRANSFERASE OMEGA"/>
    <property type="match status" value="1"/>
</dbReference>